<accession>A0AAE0ESB3</accession>
<name>A0AAE0ESB3_9CHLO</name>
<dbReference type="AlphaFoldDB" id="A0AAE0ESB3"/>
<reference evidence="1 2" key="1">
    <citation type="journal article" date="2015" name="Genome Biol. Evol.">
        <title>Comparative Genomics of a Bacterivorous Green Alga Reveals Evolutionary Causalities and Consequences of Phago-Mixotrophic Mode of Nutrition.</title>
        <authorList>
            <person name="Burns J.A."/>
            <person name="Paasch A."/>
            <person name="Narechania A."/>
            <person name="Kim E."/>
        </authorList>
    </citation>
    <scope>NUCLEOTIDE SEQUENCE [LARGE SCALE GENOMIC DNA]</scope>
    <source>
        <strain evidence="1 2">PLY_AMNH</strain>
    </source>
</reference>
<organism evidence="1 2">
    <name type="scientific">Cymbomonas tetramitiformis</name>
    <dbReference type="NCBI Taxonomy" id="36881"/>
    <lineage>
        <taxon>Eukaryota</taxon>
        <taxon>Viridiplantae</taxon>
        <taxon>Chlorophyta</taxon>
        <taxon>Pyramimonadophyceae</taxon>
        <taxon>Pyramimonadales</taxon>
        <taxon>Pyramimonadaceae</taxon>
        <taxon>Cymbomonas</taxon>
    </lineage>
</organism>
<sequence>MPAAGSDAHTAFIAAVQTLYRSRFDEAVAKHVKKKCFGDKHMRFSGTESDVATVFTRLVATLKEAFIVQDAAFNSLFNRTDAAATVRVEANTLQISTLELLVGPDSTVADWLEGSALDSPQDGKRVLLEFARRLLHAGNPFQVTSAMLSVRVLANHDSQDSIANFNAAHIAARRICTLDIEDVKELFPRPHLLSRRCVAPHAHDSAICLRMSR</sequence>
<gene>
    <name evidence="1" type="ORF">CYMTET_52855</name>
</gene>
<evidence type="ECO:0000313" key="1">
    <source>
        <dbReference type="EMBL" id="KAK3237040.1"/>
    </source>
</evidence>
<dbReference type="EMBL" id="LGRX02034717">
    <property type="protein sequence ID" value="KAK3237040.1"/>
    <property type="molecule type" value="Genomic_DNA"/>
</dbReference>
<dbReference type="Proteomes" id="UP001190700">
    <property type="component" value="Unassembled WGS sequence"/>
</dbReference>
<comment type="caution">
    <text evidence="1">The sequence shown here is derived from an EMBL/GenBank/DDBJ whole genome shotgun (WGS) entry which is preliminary data.</text>
</comment>
<protein>
    <submittedName>
        <fullName evidence="1">Uncharacterized protein</fullName>
    </submittedName>
</protein>
<evidence type="ECO:0000313" key="2">
    <source>
        <dbReference type="Proteomes" id="UP001190700"/>
    </source>
</evidence>
<keyword evidence="2" id="KW-1185">Reference proteome</keyword>
<proteinExistence type="predicted"/>